<dbReference type="Proteomes" id="UP000184612">
    <property type="component" value="Unassembled WGS sequence"/>
</dbReference>
<dbReference type="SUPFAM" id="SSF46689">
    <property type="entry name" value="Homeodomain-like"/>
    <property type="match status" value="1"/>
</dbReference>
<dbReference type="InterPro" id="IPR009057">
    <property type="entry name" value="Homeodomain-like_sf"/>
</dbReference>
<protein>
    <submittedName>
        <fullName evidence="4">Transcriptional regulator, TetR family</fullName>
    </submittedName>
</protein>
<feature type="domain" description="HTH tetR-type" evidence="3">
    <location>
        <begin position="12"/>
        <end position="72"/>
    </location>
</feature>
<reference evidence="4 5" key="1">
    <citation type="submission" date="2016-12" db="EMBL/GenBank/DDBJ databases">
        <authorList>
            <person name="Song W.-J."/>
            <person name="Kurnit D.M."/>
        </authorList>
    </citation>
    <scope>NUCLEOTIDE SEQUENCE [LARGE SCALE GENOMIC DNA]</scope>
    <source>
        <strain evidence="4 5">DSM 12503</strain>
    </source>
</reference>
<evidence type="ECO:0000259" key="3">
    <source>
        <dbReference type="PROSITE" id="PS50977"/>
    </source>
</evidence>
<dbReference type="PROSITE" id="PS50977">
    <property type="entry name" value="HTH_TETR_2"/>
    <property type="match status" value="1"/>
</dbReference>
<dbReference type="AlphaFoldDB" id="A0A1M7Y3C9"/>
<evidence type="ECO:0000313" key="5">
    <source>
        <dbReference type="Proteomes" id="UP000184612"/>
    </source>
</evidence>
<evidence type="ECO:0000256" key="2">
    <source>
        <dbReference type="PROSITE-ProRule" id="PRU00335"/>
    </source>
</evidence>
<dbReference type="PANTHER" id="PTHR43479:SF11">
    <property type="entry name" value="ACREF_ENVCD OPERON REPRESSOR-RELATED"/>
    <property type="match status" value="1"/>
</dbReference>
<dbReference type="Gene3D" id="1.10.357.10">
    <property type="entry name" value="Tetracycline Repressor, domain 2"/>
    <property type="match status" value="1"/>
</dbReference>
<dbReference type="EMBL" id="FRFD01000004">
    <property type="protein sequence ID" value="SHO46684.1"/>
    <property type="molecule type" value="Genomic_DNA"/>
</dbReference>
<organism evidence="4 5">
    <name type="scientific">Anaerocolumna xylanovorans DSM 12503</name>
    <dbReference type="NCBI Taxonomy" id="1121345"/>
    <lineage>
        <taxon>Bacteria</taxon>
        <taxon>Bacillati</taxon>
        <taxon>Bacillota</taxon>
        <taxon>Clostridia</taxon>
        <taxon>Lachnospirales</taxon>
        <taxon>Lachnospiraceae</taxon>
        <taxon>Anaerocolumna</taxon>
    </lineage>
</organism>
<dbReference type="RefSeq" id="WP_073588006.1">
    <property type="nucleotide sequence ID" value="NZ_FRFD01000004.1"/>
</dbReference>
<dbReference type="InterPro" id="IPR050624">
    <property type="entry name" value="HTH-type_Tx_Regulator"/>
</dbReference>
<accession>A0A1M7Y3C9</accession>
<name>A0A1M7Y3C9_9FIRM</name>
<dbReference type="PRINTS" id="PR00455">
    <property type="entry name" value="HTHTETR"/>
</dbReference>
<dbReference type="Pfam" id="PF00440">
    <property type="entry name" value="TetR_N"/>
    <property type="match status" value="1"/>
</dbReference>
<dbReference type="GO" id="GO:0003677">
    <property type="term" value="F:DNA binding"/>
    <property type="evidence" value="ECO:0007669"/>
    <property type="project" value="UniProtKB-UniRule"/>
</dbReference>
<feature type="DNA-binding region" description="H-T-H motif" evidence="2">
    <location>
        <begin position="35"/>
        <end position="54"/>
    </location>
</feature>
<proteinExistence type="predicted"/>
<dbReference type="PANTHER" id="PTHR43479">
    <property type="entry name" value="ACREF/ENVCD OPERON REPRESSOR-RELATED"/>
    <property type="match status" value="1"/>
</dbReference>
<dbReference type="InterPro" id="IPR001647">
    <property type="entry name" value="HTH_TetR"/>
</dbReference>
<keyword evidence="5" id="KW-1185">Reference proteome</keyword>
<sequence>MNQKTSRQLKKEQTKAALIETAYDIFSKKGIQGTRMSDIAAAANVSHGTVFLHFSTQEAFIAEVVQYYCNQIALRTHEYSDSCHSLRELLSAHLDGIMEYEPFYTRLVIESRMLPTEARDAFISVQSAISFHFSKALEREGLTSIPAGSLFNMWMGLVHYYLANGDLFAPEGNVIRRYKATLTDTFLSLMEKKD</sequence>
<keyword evidence="1 2" id="KW-0238">DNA-binding</keyword>
<dbReference type="STRING" id="1121345.SAMN02745217_01254"/>
<evidence type="ECO:0000256" key="1">
    <source>
        <dbReference type="ARBA" id="ARBA00023125"/>
    </source>
</evidence>
<gene>
    <name evidence="4" type="ORF">SAMN02745217_01254</name>
</gene>
<evidence type="ECO:0000313" key="4">
    <source>
        <dbReference type="EMBL" id="SHO46684.1"/>
    </source>
</evidence>
<dbReference type="OrthoDB" id="9780824at2"/>